<gene>
    <name evidence="4" type="ORF">IV73_GL000331</name>
</gene>
<dbReference type="PANTHER" id="PTHR12526:SF629">
    <property type="entry name" value="TEICHURONIC ACID BIOSYNTHESIS GLYCOSYLTRANSFERASE TUAH-RELATED"/>
    <property type="match status" value="1"/>
</dbReference>
<dbReference type="Gene3D" id="3.40.50.2000">
    <property type="entry name" value="Glycogen Phosphorylase B"/>
    <property type="match status" value="3"/>
</dbReference>
<dbReference type="GO" id="GO:0016757">
    <property type="term" value="F:glycosyltransferase activity"/>
    <property type="evidence" value="ECO:0007669"/>
    <property type="project" value="UniProtKB-KW"/>
</dbReference>
<dbReference type="PANTHER" id="PTHR12526">
    <property type="entry name" value="GLYCOSYLTRANSFERASE"/>
    <property type="match status" value="1"/>
</dbReference>
<proteinExistence type="predicted"/>
<organism evidence="4 5">
    <name type="scientific">Weissella kandleri</name>
    <dbReference type="NCBI Taxonomy" id="1616"/>
    <lineage>
        <taxon>Bacteria</taxon>
        <taxon>Bacillati</taxon>
        <taxon>Bacillota</taxon>
        <taxon>Bacilli</taxon>
        <taxon>Lactobacillales</taxon>
        <taxon>Lactobacillaceae</taxon>
        <taxon>Weissella</taxon>
    </lineage>
</organism>
<name>A0A0R2JEN9_9LACO</name>
<dbReference type="STRING" id="1616.IV73_GL000331"/>
<evidence type="ECO:0000256" key="2">
    <source>
        <dbReference type="ARBA" id="ARBA00022679"/>
    </source>
</evidence>
<dbReference type="AlphaFoldDB" id="A0A0R2JEN9"/>
<protein>
    <recommendedName>
        <fullName evidence="3">Glycosyl transferase family 1 domain-containing protein</fullName>
    </recommendedName>
</protein>
<accession>A0A0R2JEN9</accession>
<dbReference type="InterPro" id="IPR001296">
    <property type="entry name" value="Glyco_trans_1"/>
</dbReference>
<keyword evidence="1" id="KW-0328">Glycosyltransferase</keyword>
<reference evidence="4 5" key="1">
    <citation type="journal article" date="2015" name="Genome Announc.">
        <title>Expanding the biotechnology potential of lactobacilli through comparative genomics of 213 strains and associated genera.</title>
        <authorList>
            <person name="Sun Z."/>
            <person name="Harris H.M."/>
            <person name="McCann A."/>
            <person name="Guo C."/>
            <person name="Argimon S."/>
            <person name="Zhang W."/>
            <person name="Yang X."/>
            <person name="Jeffery I.B."/>
            <person name="Cooney J.C."/>
            <person name="Kagawa T.F."/>
            <person name="Liu W."/>
            <person name="Song Y."/>
            <person name="Salvetti E."/>
            <person name="Wrobel A."/>
            <person name="Rasinkangas P."/>
            <person name="Parkhill J."/>
            <person name="Rea M.C."/>
            <person name="O'Sullivan O."/>
            <person name="Ritari J."/>
            <person name="Douillard F.P."/>
            <person name="Paul Ross R."/>
            <person name="Yang R."/>
            <person name="Briner A.E."/>
            <person name="Felis G.E."/>
            <person name="de Vos W.M."/>
            <person name="Barrangou R."/>
            <person name="Klaenhammer T.R."/>
            <person name="Caufield P.W."/>
            <person name="Cui Y."/>
            <person name="Zhang H."/>
            <person name="O'Toole P.W."/>
        </authorList>
    </citation>
    <scope>NUCLEOTIDE SEQUENCE [LARGE SCALE GENOMIC DNA]</scope>
    <source>
        <strain evidence="4 5">DSM 20593</strain>
    </source>
</reference>
<evidence type="ECO:0000313" key="5">
    <source>
        <dbReference type="Proteomes" id="UP000051655"/>
    </source>
</evidence>
<evidence type="ECO:0000313" key="4">
    <source>
        <dbReference type="EMBL" id="KRN75832.1"/>
    </source>
</evidence>
<sequence>MNFFVNKAMGHGNSGVEHAQFYRADLFKSKNISFKYIFTELLPDLHQHMHEWKIQEDEVINIFDFFMSSNPDQYLEKGLTTPYEAPEKYKTTKDFTDTHRLATRRSTAGYTIEILKNKRYSDERKLYLVGDDRYFLKNGPIEMMWHVHEGPGDWRQMRSITINNFKGEFLRFEAFDDLIMYFYQYLNKFFQKNVYIIDRGVENEEALVKLKQQGGNFKLVDIVHAAHLSRFQAGHPLWNNYYQFMFDHIEMMDRVVVATELQQKEIVSDLARVGIDAQSTVKMIPVGGVEKVMPPHRLNGKQVKFVTASRLHPEKHISQIVQALKILIDAGYDATLDIYGAGSDELPLKNLIKELKLEGFAHVLGLSQHVPRDIQDDDVFISASYSEGFGLTNLEALGAGLPLISYANKYGAQELVADKKNGYLVDFENSMNDQAVAQNIVNLAEAMKKVYVNYDRLARGAHKTAKNYQNAVIANLWSEFMEELG</sequence>
<dbReference type="OrthoDB" id="9765175at2"/>
<keyword evidence="5" id="KW-1185">Reference proteome</keyword>
<dbReference type="RefSeq" id="WP_057753884.1">
    <property type="nucleotide sequence ID" value="NZ_JQBP01000001.1"/>
</dbReference>
<dbReference type="EMBL" id="JQBP01000001">
    <property type="protein sequence ID" value="KRN75832.1"/>
    <property type="molecule type" value="Genomic_DNA"/>
</dbReference>
<dbReference type="Pfam" id="PF00534">
    <property type="entry name" value="Glycos_transf_1"/>
    <property type="match status" value="1"/>
</dbReference>
<dbReference type="Proteomes" id="UP000051655">
    <property type="component" value="Unassembled WGS sequence"/>
</dbReference>
<comment type="caution">
    <text evidence="4">The sequence shown here is derived from an EMBL/GenBank/DDBJ whole genome shotgun (WGS) entry which is preliminary data.</text>
</comment>
<dbReference type="SUPFAM" id="SSF53756">
    <property type="entry name" value="UDP-Glycosyltransferase/glycogen phosphorylase"/>
    <property type="match status" value="1"/>
</dbReference>
<evidence type="ECO:0000256" key="1">
    <source>
        <dbReference type="ARBA" id="ARBA00022676"/>
    </source>
</evidence>
<feature type="domain" description="Glycosyl transferase family 1" evidence="3">
    <location>
        <begin position="292"/>
        <end position="432"/>
    </location>
</feature>
<keyword evidence="2" id="KW-0808">Transferase</keyword>
<dbReference type="PATRIC" id="fig|1616.3.peg.336"/>
<evidence type="ECO:0000259" key="3">
    <source>
        <dbReference type="Pfam" id="PF00534"/>
    </source>
</evidence>